<proteinExistence type="predicted"/>
<gene>
    <name evidence="2" type="ORF">GOAMR_20_00950</name>
</gene>
<feature type="region of interest" description="Disordered" evidence="1">
    <location>
        <begin position="56"/>
        <end position="85"/>
    </location>
</feature>
<protein>
    <submittedName>
        <fullName evidence="2">Putative transposase</fullName>
    </submittedName>
</protein>
<organism evidence="2 3">
    <name type="scientific">Gordonia amarae NBRC 15530</name>
    <dbReference type="NCBI Taxonomy" id="1075090"/>
    <lineage>
        <taxon>Bacteria</taxon>
        <taxon>Bacillati</taxon>
        <taxon>Actinomycetota</taxon>
        <taxon>Actinomycetes</taxon>
        <taxon>Mycobacteriales</taxon>
        <taxon>Gordoniaceae</taxon>
        <taxon>Gordonia</taxon>
    </lineage>
</organism>
<evidence type="ECO:0000256" key="1">
    <source>
        <dbReference type="SAM" id="MobiDB-lite"/>
    </source>
</evidence>
<dbReference type="STRING" id="1075090.GOAMR_20_00950"/>
<dbReference type="eggNOG" id="COG5421">
    <property type="taxonomic scope" value="Bacteria"/>
</dbReference>
<accession>G7GLS3</accession>
<dbReference type="Proteomes" id="UP000006023">
    <property type="component" value="Unassembled WGS sequence"/>
</dbReference>
<name>G7GLS3_9ACTN</name>
<sequence length="85" mass="9216">MAYVRTVKTASGATAVQIVYANRRGSRQIEHLGSAHSEKELDILKRVAAQRLSEGQGQLDLGLPEEEPAMTLFGPDEPFPPAEPS</sequence>
<dbReference type="AlphaFoldDB" id="G7GLS3"/>
<comment type="caution">
    <text evidence="2">The sequence shown here is derived from an EMBL/GenBank/DDBJ whole genome shotgun (WGS) entry which is preliminary data.</text>
</comment>
<keyword evidence="3" id="KW-1185">Reference proteome</keyword>
<reference evidence="2 3" key="1">
    <citation type="submission" date="2011-11" db="EMBL/GenBank/DDBJ databases">
        <title>Whole genome shotgun sequence of Gordonia amarae NBRC 15530.</title>
        <authorList>
            <person name="Takarada H."/>
            <person name="Hosoyama A."/>
            <person name="Tsuchikane K."/>
            <person name="Katsumata H."/>
            <person name="Yamazaki S."/>
            <person name="Fujita N."/>
        </authorList>
    </citation>
    <scope>NUCLEOTIDE SEQUENCE [LARGE SCALE GENOMIC DNA]</scope>
    <source>
        <strain evidence="2 3">NBRC 15530</strain>
    </source>
</reference>
<evidence type="ECO:0000313" key="3">
    <source>
        <dbReference type="Proteomes" id="UP000006023"/>
    </source>
</evidence>
<dbReference type="EMBL" id="BAED01000020">
    <property type="protein sequence ID" value="GAB04548.1"/>
    <property type="molecule type" value="Genomic_DNA"/>
</dbReference>
<evidence type="ECO:0000313" key="2">
    <source>
        <dbReference type="EMBL" id="GAB04548.1"/>
    </source>
</evidence>